<dbReference type="OrthoDB" id="7066694at2"/>
<dbReference type="Proteomes" id="UP000318288">
    <property type="component" value="Unassembled WGS sequence"/>
</dbReference>
<proteinExistence type="inferred from homology"/>
<gene>
    <name evidence="4" type="ORF">Poly51_11910</name>
</gene>
<dbReference type="AlphaFoldDB" id="A0A5C6F9I5"/>
<dbReference type="GO" id="GO:0006777">
    <property type="term" value="P:Mo-molybdopterin cofactor biosynthetic process"/>
    <property type="evidence" value="ECO:0007669"/>
    <property type="project" value="InterPro"/>
</dbReference>
<reference evidence="4 5" key="1">
    <citation type="submission" date="2019-02" db="EMBL/GenBank/DDBJ databases">
        <title>Deep-cultivation of Planctomycetes and their phenomic and genomic characterization uncovers novel biology.</title>
        <authorList>
            <person name="Wiegand S."/>
            <person name="Jogler M."/>
            <person name="Boedeker C."/>
            <person name="Pinto D."/>
            <person name="Vollmers J."/>
            <person name="Rivas-Marin E."/>
            <person name="Kohn T."/>
            <person name="Peeters S.H."/>
            <person name="Heuer A."/>
            <person name="Rast P."/>
            <person name="Oberbeckmann S."/>
            <person name="Bunk B."/>
            <person name="Jeske O."/>
            <person name="Meyerdierks A."/>
            <person name="Storesund J.E."/>
            <person name="Kallscheuer N."/>
            <person name="Luecker S."/>
            <person name="Lage O.M."/>
            <person name="Pohl T."/>
            <person name="Merkel B.J."/>
            <person name="Hornburger P."/>
            <person name="Mueller R.-W."/>
            <person name="Bruemmer F."/>
            <person name="Labrenz M."/>
            <person name="Spormann A.M."/>
            <person name="Op Den Camp H."/>
            <person name="Overmann J."/>
            <person name="Amann R."/>
            <person name="Jetten M.S.M."/>
            <person name="Mascher T."/>
            <person name="Medema M.H."/>
            <person name="Devos D.P."/>
            <person name="Kaster A.-K."/>
            <person name="Ovreas L."/>
            <person name="Rohde M."/>
            <person name="Galperin M.Y."/>
            <person name="Jogler C."/>
        </authorList>
    </citation>
    <scope>NUCLEOTIDE SEQUENCE [LARGE SCALE GENOMIC DNA]</scope>
    <source>
        <strain evidence="4 5">Poly51</strain>
    </source>
</reference>
<name>A0A5C6F9I5_9BACT</name>
<dbReference type="UniPathway" id="UPA00344"/>
<dbReference type="PANTHER" id="PTHR33359:SF1">
    <property type="entry name" value="MOLYBDOPTERIN SYNTHASE SULFUR CARRIER SUBUNIT"/>
    <property type="match status" value="1"/>
</dbReference>
<dbReference type="GO" id="GO:1990133">
    <property type="term" value="C:molybdopterin adenylyltransferase complex"/>
    <property type="evidence" value="ECO:0007669"/>
    <property type="project" value="TreeGrafter"/>
</dbReference>
<evidence type="ECO:0000313" key="5">
    <source>
        <dbReference type="Proteomes" id="UP000318288"/>
    </source>
</evidence>
<dbReference type="RefSeq" id="WP_146455285.1">
    <property type="nucleotide sequence ID" value="NZ_SJPW01000002.1"/>
</dbReference>
<sequence length="82" mass="8832">MIKIQVQMFAGAKQLAGRDTVEVEVRSPIQARAIFDALQVAAPELTPLIPSCRLAVDNRYVIDQSIIDEDSTIALIPPVSGG</sequence>
<dbReference type="PANTHER" id="PTHR33359">
    <property type="entry name" value="MOLYBDOPTERIN SYNTHASE SULFUR CARRIER SUBUNIT"/>
    <property type="match status" value="1"/>
</dbReference>
<comment type="similarity">
    <text evidence="2">Belongs to the MoaD family.</text>
</comment>
<evidence type="ECO:0000256" key="2">
    <source>
        <dbReference type="ARBA" id="ARBA00024200"/>
    </source>
</evidence>
<dbReference type="Pfam" id="PF02597">
    <property type="entry name" value="ThiS"/>
    <property type="match status" value="1"/>
</dbReference>
<accession>A0A5C6F9I5</accession>
<dbReference type="SUPFAM" id="SSF54285">
    <property type="entry name" value="MoaD/ThiS"/>
    <property type="match status" value="1"/>
</dbReference>
<organism evidence="4 5">
    <name type="scientific">Rubripirellula tenax</name>
    <dbReference type="NCBI Taxonomy" id="2528015"/>
    <lineage>
        <taxon>Bacteria</taxon>
        <taxon>Pseudomonadati</taxon>
        <taxon>Planctomycetota</taxon>
        <taxon>Planctomycetia</taxon>
        <taxon>Pirellulales</taxon>
        <taxon>Pirellulaceae</taxon>
        <taxon>Rubripirellula</taxon>
    </lineage>
</organism>
<dbReference type="InterPro" id="IPR012675">
    <property type="entry name" value="Beta-grasp_dom_sf"/>
</dbReference>
<comment type="caution">
    <text evidence="4">The sequence shown here is derived from an EMBL/GenBank/DDBJ whole genome shotgun (WGS) entry which is preliminary data.</text>
</comment>
<keyword evidence="5" id="KW-1185">Reference proteome</keyword>
<dbReference type="InterPro" id="IPR003749">
    <property type="entry name" value="ThiS/MoaD-like"/>
</dbReference>
<dbReference type="CDD" id="cd00754">
    <property type="entry name" value="Ubl_MoaD"/>
    <property type="match status" value="1"/>
</dbReference>
<keyword evidence="1" id="KW-0547">Nucleotide-binding</keyword>
<dbReference type="GO" id="GO:0000166">
    <property type="term" value="F:nucleotide binding"/>
    <property type="evidence" value="ECO:0007669"/>
    <property type="project" value="UniProtKB-KW"/>
</dbReference>
<evidence type="ECO:0000256" key="3">
    <source>
        <dbReference type="ARBA" id="ARBA00024247"/>
    </source>
</evidence>
<dbReference type="EMBL" id="SJPW01000002">
    <property type="protein sequence ID" value="TWU58413.1"/>
    <property type="molecule type" value="Genomic_DNA"/>
</dbReference>
<evidence type="ECO:0000313" key="4">
    <source>
        <dbReference type="EMBL" id="TWU58413.1"/>
    </source>
</evidence>
<dbReference type="InterPro" id="IPR044672">
    <property type="entry name" value="MOCS2A"/>
</dbReference>
<dbReference type="Gene3D" id="3.10.20.30">
    <property type="match status" value="1"/>
</dbReference>
<dbReference type="InterPro" id="IPR016155">
    <property type="entry name" value="Mopterin_synth/thiamin_S_b"/>
</dbReference>
<evidence type="ECO:0000256" key="1">
    <source>
        <dbReference type="ARBA" id="ARBA00022741"/>
    </source>
</evidence>
<protein>
    <recommendedName>
        <fullName evidence="3">Molybdopterin synthase sulfur carrier subunit</fullName>
    </recommendedName>
</protein>